<dbReference type="PANTHER" id="PTHR12629">
    <property type="entry name" value="DIPHOSPHOINOSITOL POLYPHOSPHATE PHOSPHOHYDROLASE"/>
    <property type="match status" value="1"/>
</dbReference>
<dbReference type="EMBL" id="PZKG01000037">
    <property type="protein sequence ID" value="PTE21850.1"/>
    <property type="molecule type" value="Genomic_DNA"/>
</dbReference>
<evidence type="ECO:0000256" key="4">
    <source>
        <dbReference type="ARBA" id="ARBA00022842"/>
    </source>
</evidence>
<name>A0A2T4JVA5_9RHOB</name>
<dbReference type="GO" id="GO:0016462">
    <property type="term" value="F:pyrophosphatase activity"/>
    <property type="evidence" value="ECO:0007669"/>
    <property type="project" value="InterPro"/>
</dbReference>
<proteinExistence type="predicted"/>
<dbReference type="OrthoDB" id="7066910at2"/>
<organism evidence="6 7">
    <name type="scientific">Cereibacter changlensis JA139</name>
    <dbReference type="NCBI Taxonomy" id="1188249"/>
    <lineage>
        <taxon>Bacteria</taxon>
        <taxon>Pseudomonadati</taxon>
        <taxon>Pseudomonadota</taxon>
        <taxon>Alphaproteobacteria</taxon>
        <taxon>Rhodobacterales</taxon>
        <taxon>Paracoccaceae</taxon>
        <taxon>Cereibacter</taxon>
    </lineage>
</organism>
<keyword evidence="3 6" id="KW-0378">Hydrolase</keyword>
<dbReference type="CDD" id="cd04666">
    <property type="entry name" value="NUDIX_DIPP2_like_Nudt4"/>
    <property type="match status" value="1"/>
</dbReference>
<dbReference type="AlphaFoldDB" id="A0A2T4JVA5"/>
<dbReference type="InterPro" id="IPR000086">
    <property type="entry name" value="NUDIX_hydrolase_dom"/>
</dbReference>
<keyword evidence="2" id="KW-0479">Metal-binding</keyword>
<dbReference type="GO" id="GO:0005737">
    <property type="term" value="C:cytoplasm"/>
    <property type="evidence" value="ECO:0007669"/>
    <property type="project" value="TreeGrafter"/>
</dbReference>
<dbReference type="PANTHER" id="PTHR12629:SF0">
    <property type="entry name" value="DIPHOSPHOINOSITOL-POLYPHOSPHATE DIPHOSPHATASE"/>
    <property type="match status" value="1"/>
</dbReference>
<evidence type="ECO:0000256" key="3">
    <source>
        <dbReference type="ARBA" id="ARBA00022801"/>
    </source>
</evidence>
<dbReference type="Pfam" id="PF00293">
    <property type="entry name" value="NUDIX"/>
    <property type="match status" value="1"/>
</dbReference>
<dbReference type="RefSeq" id="WP_107663820.1">
    <property type="nucleotide sequence ID" value="NZ_PZKG01000037.1"/>
</dbReference>
<evidence type="ECO:0000256" key="2">
    <source>
        <dbReference type="ARBA" id="ARBA00022723"/>
    </source>
</evidence>
<dbReference type="Proteomes" id="UP000241010">
    <property type="component" value="Unassembled WGS sequence"/>
</dbReference>
<evidence type="ECO:0000256" key="1">
    <source>
        <dbReference type="ARBA" id="ARBA00001946"/>
    </source>
</evidence>
<protein>
    <submittedName>
        <fullName evidence="6">NUDIX hydrolase</fullName>
    </submittedName>
</protein>
<comment type="caution">
    <text evidence="6">The sequence shown here is derived from an EMBL/GenBank/DDBJ whole genome shotgun (WGS) entry which is preliminary data.</text>
</comment>
<dbReference type="InterPro" id="IPR047198">
    <property type="entry name" value="DDP-like_NUDIX"/>
</dbReference>
<evidence type="ECO:0000259" key="5">
    <source>
        <dbReference type="PROSITE" id="PS51462"/>
    </source>
</evidence>
<keyword evidence="4" id="KW-0460">Magnesium</keyword>
<accession>A0A2T4JVA5</accession>
<keyword evidence="7" id="KW-1185">Reference proteome</keyword>
<evidence type="ECO:0000313" key="7">
    <source>
        <dbReference type="Proteomes" id="UP000241010"/>
    </source>
</evidence>
<dbReference type="Gene3D" id="3.90.79.10">
    <property type="entry name" value="Nucleoside Triphosphate Pyrophosphohydrolase"/>
    <property type="match status" value="1"/>
</dbReference>
<sequence length="171" mass="18814">MTRLTRIWNELVAPFFRRPRRLQVAALCCRNSETGCEILLITSRGTGRWVIPKGWPMRGRGSAGAALQEAWEEAGVRGRISDTAVGSYVYDKFQKSGLPVPVEVMVYPVEVEELADDFPEAGQRRRLWVSAGEAATLVAEPGLQRILRGLQAEAANHGRVRSSIETPGGPV</sequence>
<feature type="domain" description="Nudix hydrolase" evidence="5">
    <location>
        <begin position="19"/>
        <end position="151"/>
    </location>
</feature>
<comment type="cofactor">
    <cofactor evidence="1">
        <name>Mg(2+)</name>
        <dbReference type="ChEBI" id="CHEBI:18420"/>
    </cofactor>
</comment>
<dbReference type="SUPFAM" id="SSF55811">
    <property type="entry name" value="Nudix"/>
    <property type="match status" value="1"/>
</dbReference>
<dbReference type="PROSITE" id="PS51462">
    <property type="entry name" value="NUDIX"/>
    <property type="match status" value="1"/>
</dbReference>
<evidence type="ECO:0000313" key="6">
    <source>
        <dbReference type="EMBL" id="PTE21850.1"/>
    </source>
</evidence>
<gene>
    <name evidence="6" type="ORF">C5F48_10285</name>
</gene>
<reference evidence="6 7" key="1">
    <citation type="submission" date="2018-03" db="EMBL/GenBank/DDBJ databases">
        <title>Cereibacter changlensis.</title>
        <authorList>
            <person name="Meyer T.E."/>
            <person name="Miller S."/>
            <person name="Lodha T."/>
            <person name="Gandham S."/>
            <person name="Chintalapati S."/>
            <person name="Chintalapati V.R."/>
        </authorList>
    </citation>
    <scope>NUCLEOTIDE SEQUENCE [LARGE SCALE GENOMIC DNA]</scope>
    <source>
        <strain evidence="6 7">JA139</strain>
    </source>
</reference>
<dbReference type="GO" id="GO:0046872">
    <property type="term" value="F:metal ion binding"/>
    <property type="evidence" value="ECO:0007669"/>
    <property type="project" value="UniProtKB-KW"/>
</dbReference>
<dbReference type="InterPro" id="IPR015797">
    <property type="entry name" value="NUDIX_hydrolase-like_dom_sf"/>
</dbReference>